<reference evidence="1" key="1">
    <citation type="journal article" date="2020" name="New Phytol.">
        <title>Comparative genomics reveals dynamic genome evolution in host specialist ectomycorrhizal fungi.</title>
        <authorList>
            <person name="Lofgren L.A."/>
            <person name="Nguyen N.H."/>
            <person name="Vilgalys R."/>
            <person name="Ruytinx J."/>
            <person name="Liao H.L."/>
            <person name="Branco S."/>
            <person name="Kuo A."/>
            <person name="LaButti K."/>
            <person name="Lipzen A."/>
            <person name="Andreopoulos W."/>
            <person name="Pangilinan J."/>
            <person name="Riley R."/>
            <person name="Hundley H."/>
            <person name="Na H."/>
            <person name="Barry K."/>
            <person name="Grigoriev I.V."/>
            <person name="Stajich J.E."/>
            <person name="Kennedy P.G."/>
        </authorList>
    </citation>
    <scope>NUCLEOTIDE SEQUENCE</scope>
    <source>
        <strain evidence="1">MN1</strain>
    </source>
</reference>
<comment type="caution">
    <text evidence="1">The sequence shown here is derived from an EMBL/GenBank/DDBJ whole genome shotgun (WGS) entry which is preliminary data.</text>
</comment>
<sequence>MRSSSTPFSFERRHCSLSQGTSSSLSSLSQSLQAGLTMLRSQILLSAYLWTGLLHNAAYEQGPDLEVPIYVAEGWVTMAIITTSTAVHAVPSSPESGLVGPGSILSSSILESSYMGTSAYWVYGGDTSTDASNPTRKTTSIKKPKKVMLQYIASMYPKWARALGTLQCMTQVAVCCGETSSLFLLVMAEYASEQKALIESIWPKTLVCCNLQPTDLEMILTIPDENIMSEAEILALGDPWFSLWMYENTHHADDLMMTNCAGFDLKHIFGVALHHKVISITLKLMCPQSNCLPLADNGLVWFLNHQITKEMVYHVIFRINYIPSCHVSLADLDPMSFRHATHLPMEALSLVVTSCYEILLDYIDSEAKDSHGLISSNEMLMQICKTLPVLFNQSDDLDHVLFIITMKVLCDIKRGDVLGKVHQAQGKKTKSARMPPILCGIVISIHFRGFENLLHLEGFFNFTDALNLDVLGIAHNESNLVCWLQMKGHESPSLMTSHSAPRLTLFTASVLFGLVDPLDIKALIEVSLKENAMQTGLQQEDESCLEYLNNAIANLCEELNGRCHPMPSGVNPEKLVTPNAVQYAGPCQASASVNFDYFQPMKAIQEKCHAWLHMSSQSQDTTQDSNASRILLDFPVTLQYPCPHDHVLWAQNSDAVQPDDQLIPLPHVMKAWVNNFTYRAFMSALLVEANGPLHFNHGHSFTTKELKSLEVLKSDFHILDLKKQCTQSEVNMLSEAIARITEFHGNDNGWASESDDTDDSDFHHVGFDDWMSTSSMSSGSSL</sequence>
<dbReference type="EMBL" id="JABBWG010000016">
    <property type="protein sequence ID" value="KAG1816431.1"/>
    <property type="molecule type" value="Genomic_DNA"/>
</dbReference>
<dbReference type="AlphaFoldDB" id="A0A9P7JDR0"/>
<dbReference type="OrthoDB" id="2664875at2759"/>
<organism evidence="1 2">
    <name type="scientific">Suillus subaureus</name>
    <dbReference type="NCBI Taxonomy" id="48587"/>
    <lineage>
        <taxon>Eukaryota</taxon>
        <taxon>Fungi</taxon>
        <taxon>Dikarya</taxon>
        <taxon>Basidiomycota</taxon>
        <taxon>Agaricomycotina</taxon>
        <taxon>Agaricomycetes</taxon>
        <taxon>Agaricomycetidae</taxon>
        <taxon>Boletales</taxon>
        <taxon>Suillineae</taxon>
        <taxon>Suillaceae</taxon>
        <taxon>Suillus</taxon>
    </lineage>
</organism>
<gene>
    <name evidence="1" type="ORF">BJ212DRAFT_1299703</name>
</gene>
<dbReference type="RefSeq" id="XP_041193104.1">
    <property type="nucleotide sequence ID" value="XM_041332906.1"/>
</dbReference>
<protein>
    <submittedName>
        <fullName evidence="1">Uncharacterized protein</fullName>
    </submittedName>
</protein>
<evidence type="ECO:0000313" key="1">
    <source>
        <dbReference type="EMBL" id="KAG1816431.1"/>
    </source>
</evidence>
<proteinExistence type="predicted"/>
<evidence type="ECO:0000313" key="2">
    <source>
        <dbReference type="Proteomes" id="UP000807769"/>
    </source>
</evidence>
<dbReference type="Proteomes" id="UP000807769">
    <property type="component" value="Unassembled WGS sequence"/>
</dbReference>
<keyword evidence="2" id="KW-1185">Reference proteome</keyword>
<dbReference type="GeneID" id="64626923"/>
<accession>A0A9P7JDR0</accession>
<name>A0A9P7JDR0_9AGAM</name>